<organism evidence="5 6">
    <name type="scientific">Rhizoctonia solani</name>
    <dbReference type="NCBI Taxonomy" id="456999"/>
    <lineage>
        <taxon>Eukaryota</taxon>
        <taxon>Fungi</taxon>
        <taxon>Dikarya</taxon>
        <taxon>Basidiomycota</taxon>
        <taxon>Agaricomycotina</taxon>
        <taxon>Agaricomycetes</taxon>
        <taxon>Cantharellales</taxon>
        <taxon>Ceratobasidiaceae</taxon>
        <taxon>Rhizoctonia</taxon>
    </lineage>
</organism>
<dbReference type="EMBL" id="CAJMWX010000834">
    <property type="protein sequence ID" value="CAE6434072.1"/>
    <property type="molecule type" value="Genomic_DNA"/>
</dbReference>
<evidence type="ECO:0000313" key="5">
    <source>
        <dbReference type="EMBL" id="CAE6434072.1"/>
    </source>
</evidence>
<feature type="domain" description="CHAT" evidence="4">
    <location>
        <begin position="986"/>
        <end position="1263"/>
    </location>
</feature>
<gene>
    <name evidence="5" type="ORF">RDB_LOCUS39242</name>
</gene>
<dbReference type="PANTHER" id="PTHR12558:SF13">
    <property type="entry name" value="CELL DIVISION CYCLE PROTEIN 27 HOMOLOG"/>
    <property type="match status" value="1"/>
</dbReference>
<dbReference type="PANTHER" id="PTHR12558">
    <property type="entry name" value="CELL DIVISION CYCLE 16,23,27"/>
    <property type="match status" value="1"/>
</dbReference>
<evidence type="ECO:0000313" key="6">
    <source>
        <dbReference type="Proteomes" id="UP000663888"/>
    </source>
</evidence>
<comment type="similarity">
    <text evidence="2">Belongs to the APC3/CDC27 family.</text>
</comment>
<comment type="caution">
    <text evidence="5">The sequence shown here is derived from an EMBL/GenBank/DDBJ whole genome shotgun (WGS) entry which is preliminary data.</text>
</comment>
<evidence type="ECO:0000256" key="1">
    <source>
        <dbReference type="ARBA" id="ARBA00022803"/>
    </source>
</evidence>
<sequence>MGGRARHLPPHPTKPRSDVSSYTTSAKRTLINKAMSKLDHNFTPDGTDETHIPGEDHPATRDGHSLECDRQLSKVSEQLASTELNPVDSFVDGHTPDDNAQYPNNASSEGFQRPLEQEKESNKSSIERCVFSSLCKHLRTNPMLSPQAEDNAVEENFLKMMLGHFSGDINTTVELQSQLVSLIPDHRSDKPSQLNNLAISHQTRFERFGELTDIEKTMEYLHKAISLLPVGHPGQPVCLSNLGSAFRNRYERLGKLDDLQKAAMYQEQAIRLAPDTYEDKPAWLNNLGNTYQRRFERLDASGDLKKAIDSKTQAVALTPDGHINKPTFLSNLGSSLKSRFERRGDLVDIHQAIDYQVQAVSLTADDGQDKPIWLNNLGISYMRRFERLGQVEDIEKAISCQAKALALTPQDYADRSTWMSNLGICYQHRFKILGDTEDITRSIDYESQALSLCPEGHYKKPSIHLNLGNSLYRRFVHFGRVTDLDRAIESLSLAISLLPAGHSSKPIWLGNLGGFYIHRFSRLHEERDMQKATDCLIKSLALTPDNHTGKPGILANLADSYILRSEASMIGVAIGCLAKAVSLTPDGHEMKPTYIQRLGSAHRARYQTSAEPKDIDEAIRYQTIAVTLAPNTFAYKAHWIDELGQSYRARYDCNADLEDLNQAIAHYETALSSISDDYAYAPEVSYHIASAYSARFTKCGSQEDLGSAILSYQRASSPTAGSLNPPTAFLAARECAQLSSSHELPSALEAYQRAMELVPRDLWLGSTIENRYNRIRNMGDFTSEAASYAISLKSYDLALEWLEQGRSIVWNQILELRTPLDALSVVDMDLTRQLQSISRNLERAGSREANLISKFGEMLDLGREAQRHRELASEWDQLLAKVRKVPGFEEFLRPKRKEHLMDASKNGPVVVINVGETQGDALILVPNSSEIAHVPLQRISRSKALSLRVQFRPLLRDKGLLSRGTRGIKPYGYNPRVMFEKVLAILWTDVVEPVINFLGIRNELTNGGLPHVTWCTTGDLAGLPLHAAGLYDNSQPDALDLIISSYTPTISALLASFPNLSSKFSGILTVGQEHTPGFPRISNTITELAVIKEKFQALSPTYIQLEDDNATIDAVLSGMERCSWVHFACHASQKGDDPTNSAFHLYDGGLKLAAITQKSFNNKGLAFLSACQTATGAEDLPDEAVHLAAGLLMVGYPSVVATLWSIHDDDAPEVSRDVYMNLITENGPDHHEVAKALHTAVQKLRKKVGYKNFERWASFIHLGL</sequence>
<keyword evidence="1" id="KW-0802">TPR repeat</keyword>
<feature type="compositionally biased region" description="Polar residues" evidence="3">
    <location>
        <begin position="101"/>
        <end position="110"/>
    </location>
</feature>
<dbReference type="Pfam" id="PF12770">
    <property type="entry name" value="CHAT"/>
    <property type="match status" value="1"/>
</dbReference>
<protein>
    <recommendedName>
        <fullName evidence="4">CHAT domain-containing protein</fullName>
    </recommendedName>
</protein>
<evidence type="ECO:0000259" key="4">
    <source>
        <dbReference type="Pfam" id="PF12770"/>
    </source>
</evidence>
<proteinExistence type="inferred from homology"/>
<dbReference type="SUPFAM" id="SSF48452">
    <property type="entry name" value="TPR-like"/>
    <property type="match status" value="2"/>
</dbReference>
<dbReference type="InterPro" id="IPR024983">
    <property type="entry name" value="CHAT_dom"/>
</dbReference>
<feature type="region of interest" description="Disordered" evidence="3">
    <location>
        <begin position="1"/>
        <end position="70"/>
    </location>
</feature>
<feature type="region of interest" description="Disordered" evidence="3">
    <location>
        <begin position="84"/>
        <end position="124"/>
    </location>
</feature>
<dbReference type="Proteomes" id="UP000663888">
    <property type="component" value="Unassembled WGS sequence"/>
</dbReference>
<dbReference type="InterPro" id="IPR011990">
    <property type="entry name" value="TPR-like_helical_dom_sf"/>
</dbReference>
<dbReference type="GO" id="GO:0005680">
    <property type="term" value="C:anaphase-promoting complex"/>
    <property type="evidence" value="ECO:0007669"/>
    <property type="project" value="UniProtKB-ARBA"/>
</dbReference>
<evidence type="ECO:0000256" key="2">
    <source>
        <dbReference type="ARBA" id="ARBA00038210"/>
    </source>
</evidence>
<name>A0A8H2XQT4_9AGAM</name>
<dbReference type="Gene3D" id="1.25.40.10">
    <property type="entry name" value="Tetratricopeptide repeat domain"/>
    <property type="match status" value="3"/>
</dbReference>
<feature type="compositionally biased region" description="Basic and acidic residues" evidence="3">
    <location>
        <begin position="115"/>
        <end position="124"/>
    </location>
</feature>
<accession>A0A8H2XQT4</accession>
<feature type="compositionally biased region" description="Basic and acidic residues" evidence="3">
    <location>
        <begin position="36"/>
        <end position="70"/>
    </location>
</feature>
<dbReference type="AlphaFoldDB" id="A0A8H2XQT4"/>
<reference evidence="5" key="1">
    <citation type="submission" date="2021-01" db="EMBL/GenBank/DDBJ databases">
        <authorList>
            <person name="Kaushik A."/>
        </authorList>
    </citation>
    <scope>NUCLEOTIDE SEQUENCE</scope>
    <source>
        <strain evidence="5">AG4-R118</strain>
    </source>
</reference>
<dbReference type="SUPFAM" id="SSF81901">
    <property type="entry name" value="HCP-like"/>
    <property type="match status" value="1"/>
</dbReference>
<feature type="compositionally biased region" description="Polar residues" evidence="3">
    <location>
        <begin position="18"/>
        <end position="27"/>
    </location>
</feature>
<dbReference type="GO" id="GO:0051301">
    <property type="term" value="P:cell division"/>
    <property type="evidence" value="ECO:0007669"/>
    <property type="project" value="TreeGrafter"/>
</dbReference>
<evidence type="ECO:0000256" key="3">
    <source>
        <dbReference type="SAM" id="MobiDB-lite"/>
    </source>
</evidence>